<dbReference type="InterPro" id="IPR023393">
    <property type="entry name" value="START-like_dom_sf"/>
</dbReference>
<accession>A0A8J7SHQ6</accession>
<dbReference type="Proteomes" id="UP000655420">
    <property type="component" value="Unassembled WGS sequence"/>
</dbReference>
<protein>
    <submittedName>
        <fullName evidence="1">SRPBCC family protein</fullName>
    </submittedName>
</protein>
<reference evidence="1" key="1">
    <citation type="submission" date="2020-12" db="EMBL/GenBank/DDBJ databases">
        <title>Bacterial taxonomy.</title>
        <authorList>
            <person name="Pan X."/>
        </authorList>
    </citation>
    <scope>NUCLEOTIDE SEQUENCE</scope>
    <source>
        <strain evidence="1">M0105</strain>
    </source>
</reference>
<dbReference type="Pfam" id="PF10604">
    <property type="entry name" value="Polyketide_cyc2"/>
    <property type="match status" value="1"/>
</dbReference>
<keyword evidence="2" id="KW-1185">Reference proteome</keyword>
<gene>
    <name evidence="1" type="ORF">H0I76_11720</name>
</gene>
<dbReference type="InterPro" id="IPR019587">
    <property type="entry name" value="Polyketide_cyclase/dehydratase"/>
</dbReference>
<dbReference type="CDD" id="cd07821">
    <property type="entry name" value="PYR_PYL_RCAR_like"/>
    <property type="match status" value="1"/>
</dbReference>
<dbReference type="PANTHER" id="PTHR39332:SF7">
    <property type="entry name" value="SRPBCC FAMILY PROTEIN"/>
    <property type="match status" value="1"/>
</dbReference>
<sequence length="137" mass="14732">MGQDKISVSRSVTLKAPILEVWAVVGDFHGLHKWHPAVVDSTREHVGDEEFRALTLADGGRIIEHLESSGSHSYRYSILRGPLPVAHYHALIEATALAGGTRVTWSSTFDPTAPDADKVIAGVYDAGLAALAERFGS</sequence>
<dbReference type="EMBL" id="JAEHHL010000007">
    <property type="protein sequence ID" value="MBK0399860.1"/>
    <property type="molecule type" value="Genomic_DNA"/>
</dbReference>
<proteinExistence type="predicted"/>
<dbReference type="PANTHER" id="PTHR39332">
    <property type="entry name" value="BLL4707 PROTEIN"/>
    <property type="match status" value="1"/>
</dbReference>
<dbReference type="SUPFAM" id="SSF55961">
    <property type="entry name" value="Bet v1-like"/>
    <property type="match status" value="1"/>
</dbReference>
<dbReference type="AlphaFoldDB" id="A0A8J7SHQ6"/>
<name>A0A8J7SHQ6_9RHOB</name>
<comment type="caution">
    <text evidence="1">The sequence shown here is derived from an EMBL/GenBank/DDBJ whole genome shotgun (WGS) entry which is preliminary data.</text>
</comment>
<dbReference type="RefSeq" id="WP_200610074.1">
    <property type="nucleotide sequence ID" value="NZ_JAEHHL010000007.1"/>
</dbReference>
<organism evidence="1 2">
    <name type="scientific">Thermohalobaculum xanthum</name>
    <dbReference type="NCBI Taxonomy" id="2753746"/>
    <lineage>
        <taxon>Bacteria</taxon>
        <taxon>Pseudomonadati</taxon>
        <taxon>Pseudomonadota</taxon>
        <taxon>Alphaproteobacteria</taxon>
        <taxon>Rhodobacterales</taxon>
        <taxon>Paracoccaceae</taxon>
        <taxon>Thermohalobaculum</taxon>
    </lineage>
</organism>
<dbReference type="Gene3D" id="3.30.530.20">
    <property type="match status" value="1"/>
</dbReference>
<evidence type="ECO:0000313" key="1">
    <source>
        <dbReference type="EMBL" id="MBK0399860.1"/>
    </source>
</evidence>
<evidence type="ECO:0000313" key="2">
    <source>
        <dbReference type="Proteomes" id="UP000655420"/>
    </source>
</evidence>